<dbReference type="PANTHER" id="PTHR39559">
    <property type="match status" value="1"/>
</dbReference>
<dbReference type="PIRSF" id="PIRSF000719">
    <property type="entry name" value="AceK"/>
    <property type="match status" value="1"/>
</dbReference>
<keyword evidence="5 11" id="KW-0808">Transferase</keyword>
<feature type="domain" description="Isocitrate dehydrogenase kinase/phosphatase (AceK) kinase" evidence="12">
    <location>
        <begin position="337"/>
        <end position="591"/>
    </location>
</feature>
<keyword evidence="3 11" id="KW-0723">Serine/threonine-protein kinase</keyword>
<keyword evidence="15" id="KW-1185">Reference proteome</keyword>
<keyword evidence="9 11" id="KW-0067">ATP-binding</keyword>
<keyword evidence="8 11" id="KW-0378">Hydrolase</keyword>
<protein>
    <recommendedName>
        <fullName evidence="11">Isocitrate dehydrogenase kinase/phosphatase</fullName>
        <shortName evidence="11">IDH kinase/phosphatase</shortName>
        <shortName evidence="11">IDHK/P</shortName>
        <ecNumber evidence="11">2.7.11.5</ecNumber>
        <ecNumber evidence="11">3.1.3.-</ecNumber>
    </recommendedName>
</protein>
<comment type="caution">
    <text evidence="14">The sequence shown here is derived from an EMBL/GenBank/DDBJ whole genome shotgun (WGS) entry which is preliminary data.</text>
</comment>
<name>A0ABQ6GUS1_9GAMM</name>
<evidence type="ECO:0000259" key="12">
    <source>
        <dbReference type="Pfam" id="PF06315"/>
    </source>
</evidence>
<feature type="binding site" evidence="11">
    <location>
        <position position="363"/>
    </location>
    <ligand>
        <name>ATP</name>
        <dbReference type="ChEBI" id="CHEBI:30616"/>
    </ligand>
</feature>
<evidence type="ECO:0000256" key="3">
    <source>
        <dbReference type="ARBA" id="ARBA00022527"/>
    </source>
</evidence>
<feature type="domain" description="Isocitrate dehydrogenase kinase/phosphatase (AceK) regulatory" evidence="13">
    <location>
        <begin position="35"/>
        <end position="335"/>
    </location>
</feature>
<keyword evidence="4 11" id="KW-0816">Tricarboxylic acid cycle</keyword>
<sequence>MLCTSAATGQQLMTKSTFSANHQTQSQQAIVHAIAKTILNGFARHIYLFSELTRSAKIRFEQCQWQEIQDAARERTDYFDKRVEETLETLKNDFDIHQLNESLWKAVKHCYIKLLQQHPQAELAESFYNSVFCHLFERKYYHNDFIFVESSQAEINSGNHPAIYSRYHLAEQSLRSTIKTIIHHADFTLDFPNLASEISAILRVFRQRPSLANYQVADISIDILNFTFYRNKGAYLIGRVVTPGSELPFIVAIVHNEQQGLHIDAVLTEQENMAVVFGFARSYFFVDCLYPQALVNFLRALIPHKTRADLYSAIGFHKQGKTQFYRDFLHHLADSDDQFVLAQGIKGMVMSVFTLPSYPYVFKIIKDKFAPSKRITKNDVKAKYRLVKLHDRVGRMADTMEYSEVAFPKNRFSPELLDELLAVAPSIIRFEQELIIIEHLYIERRMTPLNLYLAQADQQQINDAMFGYGEAIKQLIAANIFPGDMLLKNFGVTRHGRVIFYDYDEISYMNEVNFRIKPEPVTEEQIYAAEPWYNVEPGDMFPEELATFALANPQYRQAFLIHHEDLLKASYWQERQKNITNGVFEDVFPYPSRLKLQP</sequence>
<evidence type="ECO:0000256" key="10">
    <source>
        <dbReference type="ARBA" id="ARBA00022912"/>
    </source>
</evidence>
<evidence type="ECO:0000256" key="9">
    <source>
        <dbReference type="ARBA" id="ARBA00022840"/>
    </source>
</evidence>
<keyword evidence="2 11" id="KW-0963">Cytoplasm</keyword>
<proteinExistence type="inferred from homology"/>
<keyword evidence="1 11" id="KW-0329">Glyoxylate bypass</keyword>
<dbReference type="EC" id="2.7.11.5" evidence="11"/>
<evidence type="ECO:0000256" key="7">
    <source>
        <dbReference type="ARBA" id="ARBA00022777"/>
    </source>
</evidence>
<evidence type="ECO:0000259" key="13">
    <source>
        <dbReference type="Pfam" id="PF20423"/>
    </source>
</evidence>
<evidence type="ECO:0000256" key="1">
    <source>
        <dbReference type="ARBA" id="ARBA00022435"/>
    </source>
</evidence>
<comment type="function">
    <text evidence="11">Bifunctional enzyme which can phosphorylate or dephosphorylate isocitrate dehydrogenase (IDH) on a specific serine residue. This is a regulatory mechanism which enables bacteria to bypass the Krebs cycle via the glyoxylate shunt in response to the source of carbon. When bacteria are grown on glucose, IDH is fully active and unphosphorylated, but when grown on acetate or ethanol, the activity of IDH declines drastically concomitant with its phosphorylation.</text>
</comment>
<evidence type="ECO:0000256" key="11">
    <source>
        <dbReference type="HAMAP-Rule" id="MF_00747"/>
    </source>
</evidence>
<comment type="similarity">
    <text evidence="11">Belongs to the AceK family.</text>
</comment>
<dbReference type="EMBL" id="BSST01000001">
    <property type="protein sequence ID" value="GLX79691.1"/>
    <property type="molecule type" value="Genomic_DNA"/>
</dbReference>
<dbReference type="HAMAP" id="MF_00747">
    <property type="entry name" value="AceK"/>
    <property type="match status" value="1"/>
</dbReference>
<comment type="subcellular location">
    <subcellularLocation>
        <location evidence="11">Cytoplasm</location>
    </subcellularLocation>
</comment>
<feature type="binding site" evidence="11">
    <location>
        <begin position="342"/>
        <end position="348"/>
    </location>
    <ligand>
        <name>ATP</name>
        <dbReference type="ChEBI" id="CHEBI:30616"/>
    </ligand>
</feature>
<dbReference type="PANTHER" id="PTHR39559:SF1">
    <property type="entry name" value="ISOCITRATE DEHYDROGENASE KINASE_PHOSPHATASE"/>
    <property type="match status" value="1"/>
</dbReference>
<keyword evidence="6 11" id="KW-0547">Nucleotide-binding</keyword>
<evidence type="ECO:0000313" key="15">
    <source>
        <dbReference type="Proteomes" id="UP001157186"/>
    </source>
</evidence>
<dbReference type="InterPro" id="IPR010452">
    <property type="entry name" value="Isocitrate_DH_AceK"/>
</dbReference>
<keyword evidence="10 11" id="KW-0904">Protein phosphatase</keyword>
<evidence type="ECO:0000256" key="8">
    <source>
        <dbReference type="ARBA" id="ARBA00022801"/>
    </source>
</evidence>
<dbReference type="InterPro" id="IPR046854">
    <property type="entry name" value="AceK_regulatory"/>
</dbReference>
<dbReference type="GO" id="GO:0016301">
    <property type="term" value="F:kinase activity"/>
    <property type="evidence" value="ECO:0007669"/>
    <property type="project" value="UniProtKB-KW"/>
</dbReference>
<dbReference type="InterPro" id="IPR046855">
    <property type="entry name" value="AceK_kinase"/>
</dbReference>
<dbReference type="EC" id="3.1.3.-" evidence="11"/>
<evidence type="ECO:0000313" key="14">
    <source>
        <dbReference type="EMBL" id="GLX79691.1"/>
    </source>
</evidence>
<evidence type="ECO:0000256" key="5">
    <source>
        <dbReference type="ARBA" id="ARBA00022679"/>
    </source>
</evidence>
<comment type="catalytic activity">
    <reaction evidence="11">
        <text>L-seryl-[isocitrate dehydrogenase] + ATP = O-phospho-L-seryl-[isocitrate dehydrogenase] + ADP + H(+)</text>
        <dbReference type="Rhea" id="RHEA:43540"/>
        <dbReference type="Rhea" id="RHEA-COMP:10605"/>
        <dbReference type="Rhea" id="RHEA-COMP:10606"/>
        <dbReference type="ChEBI" id="CHEBI:15378"/>
        <dbReference type="ChEBI" id="CHEBI:29999"/>
        <dbReference type="ChEBI" id="CHEBI:30616"/>
        <dbReference type="ChEBI" id="CHEBI:83421"/>
        <dbReference type="ChEBI" id="CHEBI:456216"/>
        <dbReference type="EC" id="2.7.11.5"/>
    </reaction>
</comment>
<dbReference type="Proteomes" id="UP001157186">
    <property type="component" value="Unassembled WGS sequence"/>
</dbReference>
<dbReference type="NCBIfam" id="NF002804">
    <property type="entry name" value="PRK02946.1"/>
    <property type="match status" value="1"/>
</dbReference>
<organism evidence="14 15">
    <name type="scientific">Thalassotalea insulae</name>
    <dbReference type="NCBI Taxonomy" id="2056778"/>
    <lineage>
        <taxon>Bacteria</taxon>
        <taxon>Pseudomonadati</taxon>
        <taxon>Pseudomonadota</taxon>
        <taxon>Gammaproteobacteria</taxon>
        <taxon>Alteromonadales</taxon>
        <taxon>Colwelliaceae</taxon>
        <taxon>Thalassotalea</taxon>
    </lineage>
</organism>
<accession>A0ABQ6GUS1</accession>
<evidence type="ECO:0000256" key="2">
    <source>
        <dbReference type="ARBA" id="ARBA00022490"/>
    </source>
</evidence>
<reference evidence="14 15" key="1">
    <citation type="submission" date="2023-03" db="EMBL/GenBank/DDBJ databases">
        <title>Draft genome sequence of Thalassotalea insulae KCTC 62186T.</title>
        <authorList>
            <person name="Sawabe T."/>
        </authorList>
    </citation>
    <scope>NUCLEOTIDE SEQUENCE [LARGE SCALE GENOMIC DNA]</scope>
    <source>
        <strain evidence="14 15">KCTC 62186</strain>
    </source>
</reference>
<keyword evidence="7 11" id="KW-0418">Kinase</keyword>
<evidence type="ECO:0000256" key="6">
    <source>
        <dbReference type="ARBA" id="ARBA00022741"/>
    </source>
</evidence>
<evidence type="ECO:0000256" key="4">
    <source>
        <dbReference type="ARBA" id="ARBA00022532"/>
    </source>
</evidence>
<gene>
    <name evidence="11 14" type="primary">aceK</name>
    <name evidence="14" type="ORF">tinsulaeT_30310</name>
</gene>
<feature type="active site" evidence="11">
    <location>
        <position position="398"/>
    </location>
</feature>
<dbReference type="Pfam" id="PF06315">
    <property type="entry name" value="AceK_kinase"/>
    <property type="match status" value="1"/>
</dbReference>
<dbReference type="Pfam" id="PF20423">
    <property type="entry name" value="AceK_regulatory"/>
    <property type="match status" value="1"/>
</dbReference>